<gene>
    <name evidence="1" type="ORF">ERS852491_05079</name>
</gene>
<name>A0A174N475_9FIRM</name>
<protein>
    <submittedName>
        <fullName evidence="1">Uncharacterized protein family (UPF0150)</fullName>
    </submittedName>
</protein>
<dbReference type="Proteomes" id="UP000095544">
    <property type="component" value="Unassembled WGS sequence"/>
</dbReference>
<dbReference type="STRING" id="39482.ERS852491_05079"/>
<proteinExistence type="predicted"/>
<dbReference type="SUPFAM" id="SSF143100">
    <property type="entry name" value="TTHA1013/TTHA0281-like"/>
    <property type="match status" value="1"/>
</dbReference>
<sequence length="156" mass="17580">MKYEANIYQMIVESHTFWVAESKVLKGCVGQGETSAEAITELEANEDEWIETAKEVGIPVPQVTVKELPKHNGKFALRLSPNIYSDSAEISKDLGISLNQHFCNAIIAYNSDCKKYLYKQIPDVADEKIISFHAKTSKRISHEVVEMSGIEELEEM</sequence>
<evidence type="ECO:0000313" key="1">
    <source>
        <dbReference type="EMBL" id="CUP40759.1"/>
    </source>
</evidence>
<dbReference type="RefSeq" id="WP_055155353.1">
    <property type="nucleotide sequence ID" value="NZ_CYZU01000099.1"/>
</dbReference>
<evidence type="ECO:0000313" key="2">
    <source>
        <dbReference type="Proteomes" id="UP000095544"/>
    </source>
</evidence>
<dbReference type="EMBL" id="CYZU01000099">
    <property type="protein sequence ID" value="CUP40759.1"/>
    <property type="molecule type" value="Genomic_DNA"/>
</dbReference>
<dbReference type="Gene3D" id="3.30.160.250">
    <property type="match status" value="1"/>
</dbReference>
<dbReference type="AlphaFoldDB" id="A0A174N475"/>
<reference evidence="1 2" key="1">
    <citation type="submission" date="2015-09" db="EMBL/GenBank/DDBJ databases">
        <authorList>
            <consortium name="Pathogen Informatics"/>
        </authorList>
    </citation>
    <scope>NUCLEOTIDE SEQUENCE [LARGE SCALE GENOMIC DNA]</scope>
    <source>
        <strain evidence="1 2">2789STDY5834876</strain>
    </source>
</reference>
<organism evidence="1 2">
    <name type="scientific">Faecalicatena contorta</name>
    <dbReference type="NCBI Taxonomy" id="39482"/>
    <lineage>
        <taxon>Bacteria</taxon>
        <taxon>Bacillati</taxon>
        <taxon>Bacillota</taxon>
        <taxon>Clostridia</taxon>
        <taxon>Lachnospirales</taxon>
        <taxon>Lachnospiraceae</taxon>
        <taxon>Faecalicatena</taxon>
    </lineage>
</organism>
<accession>A0A174N475</accession>
<dbReference type="OrthoDB" id="5419659at2"/>
<dbReference type="InterPro" id="IPR035069">
    <property type="entry name" value="TTHA1013/TTHA0281-like"/>
</dbReference>